<dbReference type="AlphaFoldDB" id="A0A0E9PMQ4"/>
<accession>A0A0E9PMQ4</accession>
<reference evidence="1" key="1">
    <citation type="submission" date="2014-11" db="EMBL/GenBank/DDBJ databases">
        <authorList>
            <person name="Amaro Gonzalez C."/>
        </authorList>
    </citation>
    <scope>NUCLEOTIDE SEQUENCE</scope>
</reference>
<protein>
    <submittedName>
        <fullName evidence="1">Uncharacterized protein</fullName>
    </submittedName>
</protein>
<organism evidence="1">
    <name type="scientific">Anguilla anguilla</name>
    <name type="common">European freshwater eel</name>
    <name type="synonym">Muraena anguilla</name>
    <dbReference type="NCBI Taxonomy" id="7936"/>
    <lineage>
        <taxon>Eukaryota</taxon>
        <taxon>Metazoa</taxon>
        <taxon>Chordata</taxon>
        <taxon>Craniata</taxon>
        <taxon>Vertebrata</taxon>
        <taxon>Euteleostomi</taxon>
        <taxon>Actinopterygii</taxon>
        <taxon>Neopterygii</taxon>
        <taxon>Teleostei</taxon>
        <taxon>Anguilliformes</taxon>
        <taxon>Anguillidae</taxon>
        <taxon>Anguilla</taxon>
    </lineage>
</organism>
<evidence type="ECO:0000313" key="1">
    <source>
        <dbReference type="EMBL" id="JAH05769.1"/>
    </source>
</evidence>
<dbReference type="EMBL" id="GBXM01102808">
    <property type="protein sequence ID" value="JAH05769.1"/>
    <property type="molecule type" value="Transcribed_RNA"/>
</dbReference>
<proteinExistence type="predicted"/>
<name>A0A0E9PMQ4_ANGAN</name>
<reference evidence="1" key="2">
    <citation type="journal article" date="2015" name="Fish Shellfish Immunol.">
        <title>Early steps in the European eel (Anguilla anguilla)-Vibrio vulnificus interaction in the gills: Role of the RtxA13 toxin.</title>
        <authorList>
            <person name="Callol A."/>
            <person name="Pajuelo D."/>
            <person name="Ebbesson L."/>
            <person name="Teles M."/>
            <person name="MacKenzie S."/>
            <person name="Amaro C."/>
        </authorList>
    </citation>
    <scope>NUCLEOTIDE SEQUENCE</scope>
</reference>
<sequence length="110" mass="12059">MCAVVPADLTLQREEVVCLSLHCISSAPIKPKCIKVKLSLRISQTAARLSCALLRQKQESKATSWLQVLICSSLYAFGVVQCQPSLRHTLISTLRKKQLSAASIFGALFD</sequence>